<dbReference type="STRING" id="6290.A0A0N4X7X3"/>
<dbReference type="AlphaFoldDB" id="A0A0N4X7X3"/>
<accession>A0A0N4X7X3</accession>
<evidence type="ECO:0000313" key="1">
    <source>
        <dbReference type="EMBL" id="VDO84003.1"/>
    </source>
</evidence>
<name>A0A0N4X7X3_HAEPC</name>
<evidence type="ECO:0000313" key="2">
    <source>
        <dbReference type="Proteomes" id="UP000268014"/>
    </source>
</evidence>
<organism evidence="3">
    <name type="scientific">Haemonchus placei</name>
    <name type="common">Barber's pole worm</name>
    <dbReference type="NCBI Taxonomy" id="6290"/>
    <lineage>
        <taxon>Eukaryota</taxon>
        <taxon>Metazoa</taxon>
        <taxon>Ecdysozoa</taxon>
        <taxon>Nematoda</taxon>
        <taxon>Chromadorea</taxon>
        <taxon>Rhabditida</taxon>
        <taxon>Rhabditina</taxon>
        <taxon>Rhabditomorpha</taxon>
        <taxon>Strongyloidea</taxon>
        <taxon>Trichostrongylidae</taxon>
        <taxon>Haemonchus</taxon>
    </lineage>
</organism>
<dbReference type="Proteomes" id="UP000268014">
    <property type="component" value="Unassembled WGS sequence"/>
</dbReference>
<keyword evidence="2" id="KW-1185">Reference proteome</keyword>
<reference evidence="3" key="1">
    <citation type="submission" date="2017-02" db="UniProtKB">
        <authorList>
            <consortium name="WormBaseParasite"/>
        </authorList>
    </citation>
    <scope>IDENTIFICATION</scope>
</reference>
<dbReference type="OrthoDB" id="5779887at2759"/>
<sequence length="222" mass="24725">MHDEKTIHGSPERLYWQILWGKVEQHDLILLAEKDVFEVYVTKQQHKYIGWPSQAIIQAIHAFKAPLRFRMEFECMDGGHAGRIVNSLSCHQCAGAAYLPPKVAEALTAANMSATVPVSGNCKAKTGTDVCTDNFCVKKTVTYSVSVKGITFTWDTYTKGCASIREDTREVPTNTCYDISTADKGTYKQSVRHCYCQKDFCNAATSPVATAIYLALTIFFSK</sequence>
<proteinExistence type="predicted"/>
<dbReference type="EMBL" id="UZAF01022236">
    <property type="protein sequence ID" value="VDO84003.1"/>
    <property type="molecule type" value="Genomic_DNA"/>
</dbReference>
<dbReference type="OMA" id="KWTSYTK"/>
<reference evidence="1 2" key="2">
    <citation type="submission" date="2018-11" db="EMBL/GenBank/DDBJ databases">
        <authorList>
            <consortium name="Pathogen Informatics"/>
        </authorList>
    </citation>
    <scope>NUCLEOTIDE SEQUENCE [LARGE SCALE GENOMIC DNA]</scope>
    <source>
        <strain evidence="1 2">MHpl1</strain>
    </source>
</reference>
<gene>
    <name evidence="1" type="ORF">HPLM_LOCUS20455</name>
</gene>
<dbReference type="WBParaSite" id="HPLM_0002046501-mRNA-1">
    <property type="protein sequence ID" value="HPLM_0002046501-mRNA-1"/>
    <property type="gene ID" value="HPLM_0002046501"/>
</dbReference>
<dbReference type="PANTHER" id="PTHR36939:SF1">
    <property type="entry name" value="UPAR_LY6 DOMAIN-CONTAINING PROTEIN"/>
    <property type="match status" value="1"/>
</dbReference>
<dbReference type="PANTHER" id="PTHR36939">
    <property type="entry name" value="PROTEIN CBG03389"/>
    <property type="match status" value="1"/>
</dbReference>
<evidence type="ECO:0000313" key="3">
    <source>
        <dbReference type="WBParaSite" id="HPLM_0002046501-mRNA-1"/>
    </source>
</evidence>
<protein>
    <submittedName>
        <fullName evidence="3">Protein quiver</fullName>
    </submittedName>
</protein>